<organism evidence="1 2">
    <name type="scientific">Chondrus crispus</name>
    <name type="common">Carrageen Irish moss</name>
    <name type="synonym">Polymorpha crispa</name>
    <dbReference type="NCBI Taxonomy" id="2769"/>
    <lineage>
        <taxon>Eukaryota</taxon>
        <taxon>Rhodophyta</taxon>
        <taxon>Florideophyceae</taxon>
        <taxon>Rhodymeniophycidae</taxon>
        <taxon>Gigartinales</taxon>
        <taxon>Gigartinaceae</taxon>
        <taxon>Chondrus</taxon>
    </lineage>
</organism>
<evidence type="ECO:0000313" key="1">
    <source>
        <dbReference type="EMBL" id="CDF35433.1"/>
    </source>
</evidence>
<sequence length="50" mass="5804">MYKQSANHQWNVSFHAVVSAAQAVVSHCTRKGRPPWTRLNCCTVQYRQKE</sequence>
<dbReference type="AlphaFoldDB" id="R7QCD0"/>
<dbReference type="GeneID" id="17322969"/>
<dbReference type="RefSeq" id="XP_005715252.1">
    <property type="nucleotide sequence ID" value="XM_005715195.1"/>
</dbReference>
<name>R7QCD0_CHOCR</name>
<accession>R7QCD0</accession>
<gene>
    <name evidence="1" type="ORF">CHC_T00003949001</name>
</gene>
<dbReference type="Proteomes" id="UP000012073">
    <property type="component" value="Unassembled WGS sequence"/>
</dbReference>
<keyword evidence="2" id="KW-1185">Reference proteome</keyword>
<dbReference type="KEGG" id="ccp:CHC_T00003949001"/>
<evidence type="ECO:0000313" key="2">
    <source>
        <dbReference type="Proteomes" id="UP000012073"/>
    </source>
</evidence>
<dbReference type="Gramene" id="CDF35433">
    <property type="protein sequence ID" value="CDF35433"/>
    <property type="gene ID" value="CHC_T00003949001"/>
</dbReference>
<proteinExistence type="predicted"/>
<protein>
    <submittedName>
        <fullName evidence="1">Uncharacterized protein</fullName>
    </submittedName>
</protein>
<dbReference type="EMBL" id="HG001730">
    <property type="protein sequence ID" value="CDF35433.1"/>
    <property type="molecule type" value="Genomic_DNA"/>
</dbReference>
<reference evidence="2" key="1">
    <citation type="journal article" date="2013" name="Proc. Natl. Acad. Sci. U.S.A.">
        <title>Genome structure and metabolic features in the red seaweed Chondrus crispus shed light on evolution of the Archaeplastida.</title>
        <authorList>
            <person name="Collen J."/>
            <person name="Porcel B."/>
            <person name="Carre W."/>
            <person name="Ball S.G."/>
            <person name="Chaparro C."/>
            <person name="Tonon T."/>
            <person name="Barbeyron T."/>
            <person name="Michel G."/>
            <person name="Noel B."/>
            <person name="Valentin K."/>
            <person name="Elias M."/>
            <person name="Artiguenave F."/>
            <person name="Arun A."/>
            <person name="Aury J.M."/>
            <person name="Barbosa-Neto J.F."/>
            <person name="Bothwell J.H."/>
            <person name="Bouget F.Y."/>
            <person name="Brillet L."/>
            <person name="Cabello-Hurtado F."/>
            <person name="Capella-Gutierrez S."/>
            <person name="Charrier B."/>
            <person name="Cladiere L."/>
            <person name="Cock J.M."/>
            <person name="Coelho S.M."/>
            <person name="Colleoni C."/>
            <person name="Czjzek M."/>
            <person name="Da Silva C."/>
            <person name="Delage L."/>
            <person name="Denoeud F."/>
            <person name="Deschamps P."/>
            <person name="Dittami S.M."/>
            <person name="Gabaldon T."/>
            <person name="Gachon C.M."/>
            <person name="Groisillier A."/>
            <person name="Herve C."/>
            <person name="Jabbari K."/>
            <person name="Katinka M."/>
            <person name="Kloareg B."/>
            <person name="Kowalczyk N."/>
            <person name="Labadie K."/>
            <person name="Leblanc C."/>
            <person name="Lopez P.J."/>
            <person name="McLachlan D.H."/>
            <person name="Meslet-Cladiere L."/>
            <person name="Moustafa A."/>
            <person name="Nehr Z."/>
            <person name="Nyvall Collen P."/>
            <person name="Panaud O."/>
            <person name="Partensky F."/>
            <person name="Poulain J."/>
            <person name="Rensing S.A."/>
            <person name="Rousvoal S."/>
            <person name="Samson G."/>
            <person name="Symeonidi A."/>
            <person name="Weissenbach J."/>
            <person name="Zambounis A."/>
            <person name="Wincker P."/>
            <person name="Boyen C."/>
        </authorList>
    </citation>
    <scope>NUCLEOTIDE SEQUENCE [LARGE SCALE GENOMIC DNA]</scope>
    <source>
        <strain evidence="2">cv. Stackhouse</strain>
    </source>
</reference>